<dbReference type="Proteomes" id="UP000002754">
    <property type="component" value="Unassembled WGS sequence"/>
</dbReference>
<sequence>MRTFFRDHIVDEVTEEVLQEGTPLSANVLNNGEERTEEALQIGMSSVQEILQLKRHKENAEVEIKQVTLNNSQAYPFNNSRVTVALGKEKVNLSYEVHCEVLSSSGGEVGELKVTDKQVNGFKVEFTGSASQVVIRYFVRGGMK</sequence>
<dbReference type="RefSeq" id="WP_003321288.1">
    <property type="nucleotide sequence ID" value="NZ_ALPT02000044.1"/>
</dbReference>
<evidence type="ECO:0000313" key="1">
    <source>
        <dbReference type="EMBL" id="KGA96876.1"/>
    </source>
</evidence>
<evidence type="ECO:0000313" key="2">
    <source>
        <dbReference type="EMBL" id="THG91157.1"/>
    </source>
</evidence>
<dbReference type="OrthoDB" id="1955581at2"/>
<dbReference type="eggNOG" id="ENOG50332UJ">
    <property type="taxonomic scope" value="Bacteria"/>
</dbReference>
<protein>
    <submittedName>
        <fullName evidence="1">Uncharacterized protein</fullName>
    </submittedName>
</protein>
<evidence type="ECO:0000313" key="3">
    <source>
        <dbReference type="Proteomes" id="UP000002754"/>
    </source>
</evidence>
<reference evidence="1 3" key="1">
    <citation type="journal article" date="2014" name="Genome Announc.">
        <title>Draft Genome Sequence of Bacillus alcalophilus AV1934, a Classic Alkaliphile Isolated from Human Feces in 1934.</title>
        <authorList>
            <person name="Attie O."/>
            <person name="Jayaprakash A."/>
            <person name="Shah H."/>
            <person name="Paulsen I.T."/>
            <person name="Morino M."/>
            <person name="Takahashi Y."/>
            <person name="Narumi I."/>
            <person name="Sachidanandam R."/>
            <person name="Satoh K."/>
            <person name="Ito M."/>
            <person name="Krulwich T.A."/>
        </authorList>
    </citation>
    <scope>NUCLEOTIDE SEQUENCE [LARGE SCALE GENOMIC DNA]</scope>
    <source>
        <strain evidence="1 3">AV1934</strain>
    </source>
</reference>
<dbReference type="EMBL" id="JALP01000086">
    <property type="protein sequence ID" value="THG91157.1"/>
    <property type="molecule type" value="Genomic_DNA"/>
</dbReference>
<dbReference type="STRING" id="1218173.BALCAV_0213760"/>
<accession>A0A094WJ63</accession>
<dbReference type="EMBL" id="ALPT02000044">
    <property type="protein sequence ID" value="KGA96876.1"/>
    <property type="molecule type" value="Genomic_DNA"/>
</dbReference>
<dbReference type="AlphaFoldDB" id="A0A094WJ63"/>
<name>A0A094WJ63_ALKAL</name>
<proteinExistence type="predicted"/>
<gene>
    <name evidence="2" type="ORF">AJ85_06615</name>
    <name evidence="1" type="ORF">BALCAV_0213760</name>
</gene>
<keyword evidence="3" id="KW-1185">Reference proteome</keyword>
<dbReference type="Proteomes" id="UP000297014">
    <property type="component" value="Unassembled WGS sequence"/>
</dbReference>
<organism evidence="1 3">
    <name type="scientific">Alkalihalobacillus alcalophilus ATCC 27647 = CGMCC 1.3604</name>
    <dbReference type="NCBI Taxonomy" id="1218173"/>
    <lineage>
        <taxon>Bacteria</taxon>
        <taxon>Bacillati</taxon>
        <taxon>Bacillota</taxon>
        <taxon>Bacilli</taxon>
        <taxon>Bacillales</taxon>
        <taxon>Bacillaceae</taxon>
        <taxon>Alkalihalobacillus</taxon>
    </lineage>
</organism>
<evidence type="ECO:0000313" key="4">
    <source>
        <dbReference type="Proteomes" id="UP000297014"/>
    </source>
</evidence>
<reference evidence="2 4" key="2">
    <citation type="submission" date="2014-01" db="EMBL/GenBank/DDBJ databases">
        <title>Draft genome sequencing of Bacillus alcalophilus CGMCC 1.3604.</title>
        <authorList>
            <person name="Yang J."/>
            <person name="Diao L."/>
            <person name="Yang S."/>
        </authorList>
    </citation>
    <scope>NUCLEOTIDE SEQUENCE [LARGE SCALE GENOMIC DNA]</scope>
    <source>
        <strain evidence="2 4">CGMCC 1.3604</strain>
    </source>
</reference>
<comment type="caution">
    <text evidence="1">The sequence shown here is derived from an EMBL/GenBank/DDBJ whole genome shotgun (WGS) entry which is preliminary data.</text>
</comment>